<accession>A0A922HYC2</accession>
<protein>
    <submittedName>
        <fullName evidence="1">Uncharacterized protein</fullName>
    </submittedName>
</protein>
<proteinExistence type="predicted"/>
<gene>
    <name evidence="1" type="ORF">DERF_007081</name>
</gene>
<sequence length="190" mass="23121">MTFHTTTTILTTKSSFSLKCITLFNLQQQTIILKLTPTRKKSQKPYRKWNRYLNQWKLIKRSYEDYYYRYRRMSRRRWSSSLPILALDFNFIFRFCFFPCPFKCCASIHIDFLHNHQQHSKETDTRPYVINFDLHSGFLMICLNKKQKLLYEKIKLNKNSCSFNDENKIYDFLGLDFENVTNIQKSDTRK</sequence>
<dbReference type="EMBL" id="ASGP02000003">
    <property type="protein sequence ID" value="KAH9516333.1"/>
    <property type="molecule type" value="Genomic_DNA"/>
</dbReference>
<dbReference type="Proteomes" id="UP000790347">
    <property type="component" value="Unassembled WGS sequence"/>
</dbReference>
<dbReference type="AlphaFoldDB" id="A0A922HYC2"/>
<reference evidence="1" key="1">
    <citation type="submission" date="2013-05" db="EMBL/GenBank/DDBJ databases">
        <authorList>
            <person name="Yim A.K.Y."/>
            <person name="Chan T.F."/>
            <person name="Ji K.M."/>
            <person name="Liu X.Y."/>
            <person name="Zhou J.W."/>
            <person name="Li R.Q."/>
            <person name="Yang K.Y."/>
            <person name="Li J."/>
            <person name="Li M."/>
            <person name="Law P.T.W."/>
            <person name="Wu Y.L."/>
            <person name="Cai Z.L."/>
            <person name="Qin H."/>
            <person name="Bao Y."/>
            <person name="Leung R.K.K."/>
            <person name="Ng P.K.S."/>
            <person name="Zou J."/>
            <person name="Zhong X.J."/>
            <person name="Ran P.X."/>
            <person name="Zhong N.S."/>
            <person name="Liu Z.G."/>
            <person name="Tsui S.K.W."/>
        </authorList>
    </citation>
    <scope>NUCLEOTIDE SEQUENCE</scope>
    <source>
        <strain evidence="1">Derf</strain>
        <tissue evidence="1">Whole organism</tissue>
    </source>
</reference>
<reference evidence="1" key="2">
    <citation type="journal article" date="2022" name="Res Sq">
        <title>Comparative Genomics Reveals Insights into the Divergent Evolution of Astigmatic Mites and Household Pest Adaptations.</title>
        <authorList>
            <person name="Xiong Q."/>
            <person name="Wan A.T.-Y."/>
            <person name="Liu X.-Y."/>
            <person name="Fung C.S.-H."/>
            <person name="Xiao X."/>
            <person name="Malainual N."/>
            <person name="Hou J."/>
            <person name="Wang L."/>
            <person name="Wang M."/>
            <person name="Yang K."/>
            <person name="Cui Y."/>
            <person name="Leung E."/>
            <person name="Nong W."/>
            <person name="Shin S.-K."/>
            <person name="Au S."/>
            <person name="Jeong K.Y."/>
            <person name="Chew F.T."/>
            <person name="Hui J."/>
            <person name="Leung T.F."/>
            <person name="Tungtrongchitr A."/>
            <person name="Zhong N."/>
            <person name="Liu Z."/>
            <person name="Tsui S."/>
        </authorList>
    </citation>
    <scope>NUCLEOTIDE SEQUENCE</scope>
    <source>
        <strain evidence="1">Derf</strain>
        <tissue evidence="1">Whole organism</tissue>
    </source>
</reference>
<evidence type="ECO:0000313" key="1">
    <source>
        <dbReference type="EMBL" id="KAH9516333.1"/>
    </source>
</evidence>
<organism evidence="1 2">
    <name type="scientific">Dermatophagoides farinae</name>
    <name type="common">American house dust mite</name>
    <dbReference type="NCBI Taxonomy" id="6954"/>
    <lineage>
        <taxon>Eukaryota</taxon>
        <taxon>Metazoa</taxon>
        <taxon>Ecdysozoa</taxon>
        <taxon>Arthropoda</taxon>
        <taxon>Chelicerata</taxon>
        <taxon>Arachnida</taxon>
        <taxon>Acari</taxon>
        <taxon>Acariformes</taxon>
        <taxon>Sarcoptiformes</taxon>
        <taxon>Astigmata</taxon>
        <taxon>Psoroptidia</taxon>
        <taxon>Analgoidea</taxon>
        <taxon>Pyroglyphidae</taxon>
        <taxon>Dermatophagoidinae</taxon>
        <taxon>Dermatophagoides</taxon>
    </lineage>
</organism>
<evidence type="ECO:0000313" key="2">
    <source>
        <dbReference type="Proteomes" id="UP000790347"/>
    </source>
</evidence>
<name>A0A922HYC2_DERFA</name>
<keyword evidence="2" id="KW-1185">Reference proteome</keyword>
<comment type="caution">
    <text evidence="1">The sequence shown here is derived from an EMBL/GenBank/DDBJ whole genome shotgun (WGS) entry which is preliminary data.</text>
</comment>